<evidence type="ECO:0000313" key="2">
    <source>
        <dbReference type="Proteomes" id="UP000263014"/>
    </source>
</evidence>
<organism evidence="1 2">
    <name type="scientific">Hungatella hathewayi</name>
    <dbReference type="NCBI Taxonomy" id="154046"/>
    <lineage>
        <taxon>Bacteria</taxon>
        <taxon>Bacillati</taxon>
        <taxon>Bacillota</taxon>
        <taxon>Clostridia</taxon>
        <taxon>Lachnospirales</taxon>
        <taxon>Lachnospiraceae</taxon>
        <taxon>Hungatella</taxon>
    </lineage>
</organism>
<proteinExistence type="predicted"/>
<sequence>MNDGGLTGGILFHSVVIKWYKFDEIDTTLNLMVCYPDGDLREVFYENVFYTQLDENVRGMTILNAERITLDEFLAGKHLKSAARFADEYHDPDFAKLKEMMGRGFKLFMHYMEYNAEYIVLADRMAVSD</sequence>
<protein>
    <submittedName>
        <fullName evidence="1">Uncharacterized protein</fullName>
    </submittedName>
</protein>
<dbReference type="RefSeq" id="WP_117630753.1">
    <property type="nucleotide sequence ID" value="NZ_QSON01000006.1"/>
</dbReference>
<gene>
    <name evidence="1" type="ORF">DXD79_14360</name>
</gene>
<reference evidence="1 2" key="1">
    <citation type="submission" date="2018-08" db="EMBL/GenBank/DDBJ databases">
        <title>A genome reference for cultivated species of the human gut microbiota.</title>
        <authorList>
            <person name="Zou Y."/>
            <person name="Xue W."/>
            <person name="Luo G."/>
        </authorList>
    </citation>
    <scope>NUCLEOTIDE SEQUENCE [LARGE SCALE GENOMIC DNA]</scope>
    <source>
        <strain evidence="1 2">TM09-12</strain>
    </source>
</reference>
<dbReference type="Proteomes" id="UP000263014">
    <property type="component" value="Unassembled WGS sequence"/>
</dbReference>
<accession>A0A374P8V7</accession>
<dbReference type="EMBL" id="QSON01000006">
    <property type="protein sequence ID" value="RGJ03578.1"/>
    <property type="molecule type" value="Genomic_DNA"/>
</dbReference>
<name>A0A374P8V7_9FIRM</name>
<dbReference type="AlphaFoldDB" id="A0A374P8V7"/>
<evidence type="ECO:0000313" key="1">
    <source>
        <dbReference type="EMBL" id="RGJ03578.1"/>
    </source>
</evidence>
<comment type="caution">
    <text evidence="1">The sequence shown here is derived from an EMBL/GenBank/DDBJ whole genome shotgun (WGS) entry which is preliminary data.</text>
</comment>